<gene>
    <name evidence="1" type="ORF">FUA26_14370</name>
</gene>
<evidence type="ECO:0000313" key="2">
    <source>
        <dbReference type="Proteomes" id="UP000321790"/>
    </source>
</evidence>
<dbReference type="AlphaFoldDB" id="A0A5C7ABH9"/>
<comment type="caution">
    <text evidence="1">The sequence shown here is derived from an EMBL/GenBank/DDBJ whole genome shotgun (WGS) entry which is preliminary data.</text>
</comment>
<dbReference type="InterPro" id="IPR015943">
    <property type="entry name" value="WD40/YVTN_repeat-like_dom_sf"/>
</dbReference>
<organism evidence="1 2">
    <name type="scientific">Seonamhaeicola algicola</name>
    <dbReference type="NCBI Taxonomy" id="1719036"/>
    <lineage>
        <taxon>Bacteria</taxon>
        <taxon>Pseudomonadati</taxon>
        <taxon>Bacteroidota</taxon>
        <taxon>Flavobacteriia</taxon>
        <taxon>Flavobacteriales</taxon>
        <taxon>Flavobacteriaceae</taxon>
    </lineage>
</organism>
<evidence type="ECO:0000313" key="1">
    <source>
        <dbReference type="EMBL" id="TXE06160.1"/>
    </source>
</evidence>
<name>A0A5C7ABH9_9FLAO</name>
<dbReference type="InterPro" id="IPR036278">
    <property type="entry name" value="Sialidase_sf"/>
</dbReference>
<sequence length="877" mass="96161">MNNLAIPNKAIQIIFVCFTLFFFSSISFSQTPIYSNVLVSDVGLNNNIGRANTSRNVVVSESGEIYVVFVGSMGIRVAKSIDRGQSFLPSVPVFAGNNEPEIIVNKRGDVFVSWVSLGRVYISRSTDGGATFEVPVNIGTSFSEVVHMAVFDDAVYIIDRIGANIYINNNRGEGTFNHIINSSYVYADIRADQNGVLYIPSDDPALYLSRSDDGGATFTSVPVLPRGRSVYFSSYALSDGPCGTFIFVAGGSPTVTDGFKINVETGVTTPIVFGNNSGNTEGRTLFADNRGTLVDGYKSPLGQLFINISYDQGQTFSTPILVANGVSHNVTRNPFHEDIDVVFDVAGQVYLNVYDGILKNIKITNNNLPAVCPGDSFNVPYELAGTFNATTEFVVYLSDTSGSFENKTEIGSIISNTNGQITCTIPSTKPFSELYRVIIESATDCAQSNIIDLKIGSVDINTPTTIQVCDDDNDGFYAFDTSNIESEVLGSLSKAGLSITYFDGNGNALPSPLPNPYINTIQQEEEILIRVSKTGTSCFAETSLKLQVYNTPIVNTPQTLFSCNEGGGIATFNTSNIQTELIGNQTNLTVYYFDGNGNALPSPLPTSYNNIIPWSETIQVKVENSVNANCFVETSFNLEVNTIPEINLESKYYICNLEPSRYISVRADLDYYEWAYQDGTIISNTFEANLVNEGNYTLHFGTIQNGILCQNSTEITLVRSVLPSIEQVKTKELSDDNYIEIIATGDGDFEYSIDGVNFQDSPIFSGVLGGVYTATIRDKDGCGEDFQKVIIIDYPKYFTPNGDGFNDVWQIKGIEKYPLADIRIFDRYGKFIKQIKPSINDGWDGTFNGKTLPSSDYWFTANLDGNKTITKHFTLKR</sequence>
<proteinExistence type="predicted"/>
<dbReference type="RefSeq" id="WP_147137640.1">
    <property type="nucleotide sequence ID" value="NZ_VOSC01000033.1"/>
</dbReference>
<dbReference type="Gene3D" id="2.130.10.10">
    <property type="entry name" value="YVTN repeat-like/Quinoprotein amine dehydrogenase"/>
    <property type="match status" value="1"/>
</dbReference>
<dbReference type="SUPFAM" id="SSF50939">
    <property type="entry name" value="Sialidases"/>
    <property type="match status" value="1"/>
</dbReference>
<protein>
    <submittedName>
        <fullName evidence="1">T9SS type B sorting domain-containing protein</fullName>
    </submittedName>
</protein>
<dbReference type="OrthoDB" id="9765926at2"/>
<accession>A0A5C7ABH9</accession>
<dbReference type="Proteomes" id="UP000321790">
    <property type="component" value="Unassembled WGS sequence"/>
</dbReference>
<dbReference type="Pfam" id="PF13585">
    <property type="entry name" value="CHU_C"/>
    <property type="match status" value="1"/>
</dbReference>
<dbReference type="InterPro" id="IPR026341">
    <property type="entry name" value="T9SS_type_B"/>
</dbReference>
<dbReference type="NCBIfam" id="TIGR04131">
    <property type="entry name" value="Bac_Flav_CTERM"/>
    <property type="match status" value="1"/>
</dbReference>
<dbReference type="EMBL" id="VOSC01000033">
    <property type="protein sequence ID" value="TXE06160.1"/>
    <property type="molecule type" value="Genomic_DNA"/>
</dbReference>
<reference evidence="2" key="1">
    <citation type="submission" date="2019-08" db="EMBL/GenBank/DDBJ databases">
        <title>Seonamhaeicola sediminis sp. nov., isolated from marine sediment.</title>
        <authorList>
            <person name="Cao W.R."/>
        </authorList>
    </citation>
    <scope>NUCLEOTIDE SEQUENCE [LARGE SCALE GENOMIC DNA]</scope>
    <source>
        <strain evidence="2">Gy8</strain>
    </source>
</reference>
<keyword evidence="2" id="KW-1185">Reference proteome</keyword>
<dbReference type="CDD" id="cd15482">
    <property type="entry name" value="Sialidase_non-viral"/>
    <property type="match status" value="1"/>
</dbReference>